<dbReference type="InterPro" id="IPR013325">
    <property type="entry name" value="RNA_pol_sigma_r2"/>
</dbReference>
<dbReference type="Pfam" id="PF08281">
    <property type="entry name" value="Sigma70_r4_2"/>
    <property type="match status" value="1"/>
</dbReference>
<comment type="caution">
    <text evidence="8">The sequence shown here is derived from an EMBL/GenBank/DDBJ whole genome shotgun (WGS) entry which is preliminary data.</text>
</comment>
<feature type="region of interest" description="Disordered" evidence="6">
    <location>
        <begin position="74"/>
        <end position="101"/>
    </location>
</feature>
<dbReference type="InterPro" id="IPR014284">
    <property type="entry name" value="RNA_pol_sigma-70_dom"/>
</dbReference>
<dbReference type="GO" id="GO:0003677">
    <property type="term" value="F:DNA binding"/>
    <property type="evidence" value="ECO:0007669"/>
    <property type="project" value="UniProtKB-KW"/>
</dbReference>
<reference evidence="8 9" key="1">
    <citation type="submission" date="2018-11" db="EMBL/GenBank/DDBJ databases">
        <title>Sequencing the genomes of 1000 actinobacteria strains.</title>
        <authorList>
            <person name="Klenk H.-P."/>
        </authorList>
    </citation>
    <scope>NUCLEOTIDE SEQUENCE [LARGE SCALE GENOMIC DNA]</scope>
    <source>
        <strain evidence="8 9">DSM 12652</strain>
    </source>
</reference>
<accession>A0A3N2CU42</accession>
<evidence type="ECO:0000256" key="5">
    <source>
        <dbReference type="ARBA" id="ARBA00023163"/>
    </source>
</evidence>
<protein>
    <submittedName>
        <fullName evidence="8">RNA polymerase sigma-70 factor (ECF subfamily)</fullName>
    </submittedName>
</protein>
<dbReference type="SUPFAM" id="SSF88659">
    <property type="entry name" value="Sigma3 and sigma4 domains of RNA polymerase sigma factors"/>
    <property type="match status" value="1"/>
</dbReference>
<dbReference type="GO" id="GO:0016987">
    <property type="term" value="F:sigma factor activity"/>
    <property type="evidence" value="ECO:0007669"/>
    <property type="project" value="UniProtKB-KW"/>
</dbReference>
<evidence type="ECO:0000256" key="1">
    <source>
        <dbReference type="ARBA" id="ARBA00010641"/>
    </source>
</evidence>
<keyword evidence="9" id="KW-1185">Reference proteome</keyword>
<keyword evidence="2" id="KW-0805">Transcription regulation</keyword>
<dbReference type="GO" id="GO:0006352">
    <property type="term" value="P:DNA-templated transcription initiation"/>
    <property type="evidence" value="ECO:0007669"/>
    <property type="project" value="InterPro"/>
</dbReference>
<dbReference type="Gene3D" id="1.10.10.10">
    <property type="entry name" value="Winged helix-like DNA-binding domain superfamily/Winged helix DNA-binding domain"/>
    <property type="match status" value="1"/>
</dbReference>
<dbReference type="CDD" id="cd06171">
    <property type="entry name" value="Sigma70_r4"/>
    <property type="match status" value="1"/>
</dbReference>
<evidence type="ECO:0000256" key="6">
    <source>
        <dbReference type="SAM" id="MobiDB-lite"/>
    </source>
</evidence>
<gene>
    <name evidence="8" type="ORF">EDD33_1909</name>
</gene>
<dbReference type="RefSeq" id="WP_170169762.1">
    <property type="nucleotide sequence ID" value="NZ_RKHO01000001.1"/>
</dbReference>
<feature type="region of interest" description="Disordered" evidence="6">
    <location>
        <begin position="167"/>
        <end position="186"/>
    </location>
</feature>
<evidence type="ECO:0000256" key="3">
    <source>
        <dbReference type="ARBA" id="ARBA00023082"/>
    </source>
</evidence>
<dbReference type="NCBIfam" id="TIGR02937">
    <property type="entry name" value="sigma70-ECF"/>
    <property type="match status" value="1"/>
</dbReference>
<dbReference type="SUPFAM" id="SSF88946">
    <property type="entry name" value="Sigma2 domain of RNA polymerase sigma factors"/>
    <property type="match status" value="1"/>
</dbReference>
<dbReference type="InterPro" id="IPR013324">
    <property type="entry name" value="RNA_pol_sigma_r3/r4-like"/>
</dbReference>
<proteinExistence type="inferred from homology"/>
<dbReference type="InterPro" id="IPR036388">
    <property type="entry name" value="WH-like_DNA-bd_sf"/>
</dbReference>
<dbReference type="PANTHER" id="PTHR43133">
    <property type="entry name" value="RNA POLYMERASE ECF-TYPE SIGMA FACTO"/>
    <property type="match status" value="1"/>
</dbReference>
<evidence type="ECO:0000259" key="7">
    <source>
        <dbReference type="Pfam" id="PF08281"/>
    </source>
</evidence>
<keyword evidence="5" id="KW-0804">Transcription</keyword>
<dbReference type="PANTHER" id="PTHR43133:SF52">
    <property type="entry name" value="ECF RNA POLYMERASE SIGMA FACTOR SIGL"/>
    <property type="match status" value="1"/>
</dbReference>
<dbReference type="InterPro" id="IPR013249">
    <property type="entry name" value="RNA_pol_sigma70_r4_t2"/>
</dbReference>
<feature type="compositionally biased region" description="Pro residues" evidence="6">
    <location>
        <begin position="177"/>
        <end position="186"/>
    </location>
</feature>
<dbReference type="Proteomes" id="UP000281738">
    <property type="component" value="Unassembled WGS sequence"/>
</dbReference>
<dbReference type="EMBL" id="RKHO01000001">
    <property type="protein sequence ID" value="ROR91049.1"/>
    <property type="molecule type" value="Genomic_DNA"/>
</dbReference>
<feature type="domain" description="RNA polymerase sigma factor 70 region 4 type 2" evidence="7">
    <location>
        <begin position="105"/>
        <end position="157"/>
    </location>
</feature>
<comment type="similarity">
    <text evidence="1">Belongs to the sigma-70 factor family. ECF subfamily.</text>
</comment>
<evidence type="ECO:0000256" key="2">
    <source>
        <dbReference type="ARBA" id="ARBA00023015"/>
    </source>
</evidence>
<organism evidence="8 9">
    <name type="scientific">Nocardioides aurantiacus</name>
    <dbReference type="NCBI Taxonomy" id="86796"/>
    <lineage>
        <taxon>Bacteria</taxon>
        <taxon>Bacillati</taxon>
        <taxon>Actinomycetota</taxon>
        <taxon>Actinomycetes</taxon>
        <taxon>Propionibacteriales</taxon>
        <taxon>Nocardioidaceae</taxon>
        <taxon>Nocardioides</taxon>
    </lineage>
</organism>
<evidence type="ECO:0000313" key="9">
    <source>
        <dbReference type="Proteomes" id="UP000281738"/>
    </source>
</evidence>
<keyword evidence="4" id="KW-0238">DNA-binding</keyword>
<evidence type="ECO:0000313" key="8">
    <source>
        <dbReference type="EMBL" id="ROR91049.1"/>
    </source>
</evidence>
<keyword evidence="3" id="KW-0731">Sigma factor</keyword>
<evidence type="ECO:0000256" key="4">
    <source>
        <dbReference type="ARBA" id="ARBA00023125"/>
    </source>
</evidence>
<dbReference type="AlphaFoldDB" id="A0A3N2CU42"/>
<sequence length="186" mass="20542">MSQPATRADVEQLYRQHAGELHGYLQRRGGAAGADLLGDVLVVALQRLADLPEPTLRRAWLFGTARRLLLASHRTSRRRGDAEAQHARAQVSTALGPDERPNRHAAVRQALESLREPDRELIRLTEWEQLTIHEAALVLGIRPGTARVRIHRARRALAAHPLLKQLAAHPTVDPRPDPVGPPGVPP</sequence>
<name>A0A3N2CU42_9ACTN</name>
<dbReference type="InterPro" id="IPR039425">
    <property type="entry name" value="RNA_pol_sigma-70-like"/>
</dbReference>
<dbReference type="Gene3D" id="1.10.1740.10">
    <property type="match status" value="1"/>
</dbReference>